<keyword evidence="5 10" id="KW-0812">Transmembrane</keyword>
<evidence type="ECO:0000256" key="8">
    <source>
        <dbReference type="ARBA" id="ARBA00023136"/>
    </source>
</evidence>
<keyword evidence="3 10" id="KW-1134">Transmembrane beta strand</keyword>
<keyword evidence="16" id="KW-0675">Receptor</keyword>
<sequence length="1091" mass="122852">MKLTTWSLLLCSCFAFAGQANSQNAKVSLNKNQVQLEDILNEIENQTDYLFVSNRDVNLKQKVSVSASDKLVQDVLNEVLKNTGLAFTIEGVNIILTRKEENMLVTQQQDKNISGKVVDQKGEPIIGVNVIEKGTTNGVISDLEGSFSLNVASNATLVFSYIGYKSQEVKVDNRLLYNVVLKEDIEALDEVVVVGYGTALKKDISGSVVRADLDALKESPNVSFASALQGTVPGMNVGAVTQAGTDPEMTIRGRTSISGANSPLIVLDGIIYRGNLVDLNMNDIESIDILKDASSAAIYGSQASNGVMLITSKTVKAMSKPVIEYSGSFSIQQSANKINLNDREGYLQQIADVKISESRVGEDLLTPNPDWDVTKYFQDNQETEGFLNGRNTDWWDLGTNNLPYINTQNLSIRGKNELSSYFFSIGYTDQKNLMKGDEYQRYNIRMNLDTKVTDWLKIGAQTFFTFSDYSGTNLSYDKIRQLPPLSPVTDENGENIVYVYKTQLNPLLDLQQDNIDKRYNLWGNFYVDVDIPFVKGLNYRLNFSQNLINNKDFQFNPWGSDLTGSGSKVNDSQYSWTIDNIVTYKRSFDEHDVNATFVYGAEKRVYESTSASGSNFSNDVLGFNNLGAADAALQKIASSAWQETSLYTMFRLGYTYKDRYTFTGTVRRDGFSGFSSSNKFAVFPSAAVAWRLSEEEFLKDKNDWIDDLKLRFSYGVNGNRTLSRYQTMATMKFVDSYLYGDGAPAEKGSFLNTMANSDLKWETTKTFNIGSDFSFFDNRIFGFLEFYKSKTKDLLYDVNIPYMNNNINSIATNIGELSNWGTELKITGVPVSNEYFSWDVTFNFSLNRNKVKSILGIDADGDGKEDDLISSKIFIDKPYGVCYDFNAIGMWQIEDYNAGIIPNGFMYGTYKIEDIDKDGNITAANDRKILGYSDPSYRFSIQNTFRYKDFELKFLLNSIQGGKNYYWANSGSAILEPDGAYQNNMFKFDYWTPENPDAKYRQLGYFSPSVGYAFHPYTQRSFVRLQDLTFSYRIPKKVLNKVGINNFKIYLSGKNLFTITKWDGMDPETGVGVQGGYPLLRTYSIGVNFDF</sequence>
<protein>
    <submittedName>
        <fullName evidence="17">SusC/RagA family TonB-linked outer membrane protein</fullName>
    </submittedName>
    <submittedName>
        <fullName evidence="16">TonB-dependent receptor</fullName>
    </submittedName>
</protein>
<comment type="similarity">
    <text evidence="10 11">Belongs to the TonB-dependent receptor family.</text>
</comment>
<dbReference type="SUPFAM" id="SSF49464">
    <property type="entry name" value="Carboxypeptidase regulatory domain-like"/>
    <property type="match status" value="1"/>
</dbReference>
<evidence type="ECO:0000313" key="16">
    <source>
        <dbReference type="EMBL" id="MBC8600321.1"/>
    </source>
</evidence>
<comment type="subcellular location">
    <subcellularLocation>
        <location evidence="1 10">Cell outer membrane</location>
        <topology evidence="1 10">Multi-pass membrane protein</topology>
    </subcellularLocation>
</comment>
<feature type="domain" description="Secretin/TonB short N-terminal" evidence="14">
    <location>
        <begin position="51"/>
        <end position="99"/>
    </location>
</feature>
<dbReference type="InterPro" id="IPR039426">
    <property type="entry name" value="TonB-dep_rcpt-like"/>
</dbReference>
<dbReference type="NCBIfam" id="TIGR04057">
    <property type="entry name" value="SusC_RagA_signa"/>
    <property type="match status" value="1"/>
</dbReference>
<dbReference type="Proteomes" id="UP000256321">
    <property type="component" value="Unassembled WGS sequence"/>
</dbReference>
<evidence type="ECO:0000256" key="7">
    <source>
        <dbReference type="ARBA" id="ARBA00023077"/>
    </source>
</evidence>
<dbReference type="RefSeq" id="WP_115497866.1">
    <property type="nucleotide sequence ID" value="NZ_JACRTI010000002.1"/>
</dbReference>
<dbReference type="EMBL" id="JACRTI010000002">
    <property type="protein sequence ID" value="MBC8600321.1"/>
    <property type="molecule type" value="Genomic_DNA"/>
</dbReference>
<evidence type="ECO:0000256" key="12">
    <source>
        <dbReference type="SAM" id="SignalP"/>
    </source>
</evidence>
<keyword evidence="4" id="KW-0406">Ion transport</keyword>
<dbReference type="Pfam" id="PF13715">
    <property type="entry name" value="CarbopepD_reg_2"/>
    <property type="match status" value="1"/>
</dbReference>
<keyword evidence="9 10" id="KW-0998">Cell outer membrane</keyword>
<dbReference type="Pfam" id="PF07660">
    <property type="entry name" value="STN"/>
    <property type="match status" value="1"/>
</dbReference>
<dbReference type="NCBIfam" id="TIGR04056">
    <property type="entry name" value="OMP_RagA_SusC"/>
    <property type="match status" value="1"/>
</dbReference>
<comment type="caution">
    <text evidence="17">The sequence shown here is derived from an EMBL/GenBank/DDBJ whole genome shotgun (WGS) entry which is preliminary data.</text>
</comment>
<organism evidence="17 18">
    <name type="scientific">Parabacteroides acidifaciens</name>
    <dbReference type="NCBI Taxonomy" id="2290935"/>
    <lineage>
        <taxon>Bacteria</taxon>
        <taxon>Pseudomonadati</taxon>
        <taxon>Bacteroidota</taxon>
        <taxon>Bacteroidia</taxon>
        <taxon>Bacteroidales</taxon>
        <taxon>Tannerellaceae</taxon>
        <taxon>Parabacteroides</taxon>
    </lineage>
</organism>
<dbReference type="Proteomes" id="UP000629596">
    <property type="component" value="Unassembled WGS sequence"/>
</dbReference>
<feature type="signal peptide" evidence="12">
    <location>
        <begin position="1"/>
        <end position="17"/>
    </location>
</feature>
<dbReference type="EMBL" id="QREV01000002">
    <property type="protein sequence ID" value="RDU50953.1"/>
    <property type="molecule type" value="Genomic_DNA"/>
</dbReference>
<keyword evidence="12" id="KW-0732">Signal</keyword>
<dbReference type="InterPro" id="IPR011662">
    <property type="entry name" value="Secretin/TonB_short_N"/>
</dbReference>
<dbReference type="InterPro" id="IPR036942">
    <property type="entry name" value="Beta-barrel_TonB_sf"/>
</dbReference>
<dbReference type="SUPFAM" id="SSF56935">
    <property type="entry name" value="Porins"/>
    <property type="match status" value="1"/>
</dbReference>
<keyword evidence="8 10" id="KW-0472">Membrane</keyword>
<dbReference type="InterPro" id="IPR012910">
    <property type="entry name" value="Plug_dom"/>
</dbReference>
<evidence type="ECO:0000256" key="11">
    <source>
        <dbReference type="RuleBase" id="RU003357"/>
    </source>
</evidence>
<evidence type="ECO:0000313" key="19">
    <source>
        <dbReference type="Proteomes" id="UP000629596"/>
    </source>
</evidence>
<dbReference type="Gene3D" id="2.60.40.1120">
    <property type="entry name" value="Carboxypeptidase-like, regulatory domain"/>
    <property type="match status" value="1"/>
</dbReference>
<dbReference type="GO" id="GO:0006826">
    <property type="term" value="P:iron ion transport"/>
    <property type="evidence" value="ECO:0007669"/>
    <property type="project" value="UniProtKB-KW"/>
</dbReference>
<keyword evidence="7 11" id="KW-0798">TonB box</keyword>
<evidence type="ECO:0000256" key="3">
    <source>
        <dbReference type="ARBA" id="ARBA00022452"/>
    </source>
</evidence>
<proteinExistence type="inferred from homology"/>
<feature type="chain" id="PRO_5017739981" evidence="12">
    <location>
        <begin position="18"/>
        <end position="1091"/>
    </location>
</feature>
<dbReference type="InterPro" id="IPR008969">
    <property type="entry name" value="CarboxyPept-like_regulatory"/>
</dbReference>
<keyword evidence="19" id="KW-1185">Reference proteome</keyword>
<evidence type="ECO:0000256" key="9">
    <source>
        <dbReference type="ARBA" id="ARBA00023237"/>
    </source>
</evidence>
<dbReference type="InterPro" id="IPR023997">
    <property type="entry name" value="TonB-dep_OMP_SusC/RagA_CS"/>
</dbReference>
<feature type="domain" description="TonB-dependent receptor-like beta-barrel" evidence="13">
    <location>
        <begin position="515"/>
        <end position="1056"/>
    </location>
</feature>
<reference evidence="17 18" key="1">
    <citation type="submission" date="2018-07" db="EMBL/GenBank/DDBJ databases">
        <title>Parabacteroides acidifaciens nov. sp., isolated from human feces.</title>
        <authorList>
            <person name="Wang Y.J."/>
        </authorList>
    </citation>
    <scope>NUCLEOTIDE SEQUENCE [LARGE SCALE GENOMIC DNA]</scope>
    <source>
        <strain evidence="17 18">426-9</strain>
    </source>
</reference>
<name>A0A3D8HJA1_9BACT</name>
<dbReference type="Pfam" id="PF00593">
    <property type="entry name" value="TonB_dep_Rec_b-barrel"/>
    <property type="match status" value="1"/>
</dbReference>
<evidence type="ECO:0000256" key="4">
    <source>
        <dbReference type="ARBA" id="ARBA00022496"/>
    </source>
</evidence>
<dbReference type="AlphaFoldDB" id="A0A3D8HJA1"/>
<reference evidence="16 19" key="2">
    <citation type="submission" date="2020-08" db="EMBL/GenBank/DDBJ databases">
        <title>Genome public.</title>
        <authorList>
            <person name="Liu C."/>
            <person name="Sun Q."/>
        </authorList>
    </citation>
    <scope>NUCLEOTIDE SEQUENCE [LARGE SCALE GENOMIC DNA]</scope>
    <source>
        <strain evidence="16 19">426_9</strain>
    </source>
</reference>
<keyword evidence="2 10" id="KW-0813">Transport</keyword>
<feature type="domain" description="TonB-dependent receptor plug" evidence="15">
    <location>
        <begin position="201"/>
        <end position="307"/>
    </location>
</feature>
<dbReference type="InterPro" id="IPR000531">
    <property type="entry name" value="Beta-barrel_TonB"/>
</dbReference>
<dbReference type="InterPro" id="IPR023996">
    <property type="entry name" value="TonB-dep_OMP_SusC/RagA"/>
</dbReference>
<evidence type="ECO:0000256" key="10">
    <source>
        <dbReference type="PROSITE-ProRule" id="PRU01360"/>
    </source>
</evidence>
<evidence type="ECO:0000256" key="2">
    <source>
        <dbReference type="ARBA" id="ARBA00022448"/>
    </source>
</evidence>
<evidence type="ECO:0000259" key="13">
    <source>
        <dbReference type="Pfam" id="PF00593"/>
    </source>
</evidence>
<evidence type="ECO:0000256" key="1">
    <source>
        <dbReference type="ARBA" id="ARBA00004571"/>
    </source>
</evidence>
<evidence type="ECO:0000313" key="18">
    <source>
        <dbReference type="Proteomes" id="UP000256321"/>
    </source>
</evidence>
<dbReference type="PROSITE" id="PS52016">
    <property type="entry name" value="TONB_DEPENDENT_REC_3"/>
    <property type="match status" value="1"/>
</dbReference>
<keyword evidence="6" id="KW-0408">Iron</keyword>
<accession>A0A3D8HJA1</accession>
<dbReference type="Pfam" id="PF07715">
    <property type="entry name" value="Plug"/>
    <property type="match status" value="1"/>
</dbReference>
<dbReference type="Gene3D" id="2.170.130.10">
    <property type="entry name" value="TonB-dependent receptor, plug domain"/>
    <property type="match status" value="1"/>
</dbReference>
<evidence type="ECO:0000259" key="14">
    <source>
        <dbReference type="Pfam" id="PF07660"/>
    </source>
</evidence>
<evidence type="ECO:0000259" key="15">
    <source>
        <dbReference type="Pfam" id="PF07715"/>
    </source>
</evidence>
<dbReference type="FunFam" id="2.60.40.1120:FF:000003">
    <property type="entry name" value="Outer membrane protein Omp121"/>
    <property type="match status" value="1"/>
</dbReference>
<keyword evidence="4" id="KW-0410">Iron transport</keyword>
<dbReference type="GO" id="GO:0009279">
    <property type="term" value="C:cell outer membrane"/>
    <property type="evidence" value="ECO:0007669"/>
    <property type="project" value="UniProtKB-SubCell"/>
</dbReference>
<gene>
    <name evidence="17" type="ORF">DWU89_01160</name>
    <name evidence="16" type="ORF">H8784_01140</name>
</gene>
<evidence type="ECO:0000313" key="17">
    <source>
        <dbReference type="EMBL" id="RDU50953.1"/>
    </source>
</evidence>
<evidence type="ECO:0000256" key="5">
    <source>
        <dbReference type="ARBA" id="ARBA00022692"/>
    </source>
</evidence>
<dbReference type="InterPro" id="IPR037066">
    <property type="entry name" value="Plug_dom_sf"/>
</dbReference>
<dbReference type="Gene3D" id="2.40.170.20">
    <property type="entry name" value="TonB-dependent receptor, beta-barrel domain"/>
    <property type="match status" value="1"/>
</dbReference>
<evidence type="ECO:0000256" key="6">
    <source>
        <dbReference type="ARBA" id="ARBA00023004"/>
    </source>
</evidence>